<organism evidence="1 2">
    <name type="scientific">Lolium multiflorum</name>
    <name type="common">Italian ryegrass</name>
    <name type="synonym">Lolium perenne subsp. multiflorum</name>
    <dbReference type="NCBI Taxonomy" id="4521"/>
    <lineage>
        <taxon>Eukaryota</taxon>
        <taxon>Viridiplantae</taxon>
        <taxon>Streptophyta</taxon>
        <taxon>Embryophyta</taxon>
        <taxon>Tracheophyta</taxon>
        <taxon>Spermatophyta</taxon>
        <taxon>Magnoliopsida</taxon>
        <taxon>Liliopsida</taxon>
        <taxon>Poales</taxon>
        <taxon>Poaceae</taxon>
        <taxon>BOP clade</taxon>
        <taxon>Pooideae</taxon>
        <taxon>Poodae</taxon>
        <taxon>Poeae</taxon>
        <taxon>Poeae Chloroplast Group 2 (Poeae type)</taxon>
        <taxon>Loliodinae</taxon>
        <taxon>Loliinae</taxon>
        <taxon>Lolium</taxon>
    </lineage>
</organism>
<accession>A0AAD8R8D1</accession>
<dbReference type="Proteomes" id="UP001231189">
    <property type="component" value="Unassembled WGS sequence"/>
</dbReference>
<dbReference type="AlphaFoldDB" id="A0AAD8R8D1"/>
<protein>
    <submittedName>
        <fullName evidence="1">Uncharacterized protein</fullName>
    </submittedName>
</protein>
<sequence>MQPTRLAVQAAAELLRQDRAEMAARQAARADEIEASTDAEAMAIAAAHAQWWRFRFWGADPLGHVHEDFPTVITIVSVAPVRSDDPVYRGSLSGRAAALDRKRERGHDQLYNDYFQPTPLFPPALFRRRFRMSRPLFRRIMDGVKIYDDYFCAKVDAIDKVLQSWEWKNCPFGWQGAYNGHPEGCTVIVEAVASHDTWIWYSFFGMAGSHNDINVLQRSPVFDRLAYGQSPDVDFEINGHHYTKGYYLADGIYPPWATLVKTIRKPNSEQEARFAKEQEAARKDVERAFDILQSRWAIDLTDPNDKEAIAERIILVKGKVEELYGISSSIERHLIGRGPYVRFNRKVVSELSSLVDPKPEDPVWTQMQTSRIRTKFLKFAGFILYSYVLLHLPQLHNKKDEKTAMGPGGMGEVPIA</sequence>
<dbReference type="InterPro" id="IPR006912">
    <property type="entry name" value="Harbinger_derived_prot"/>
</dbReference>
<comment type="caution">
    <text evidence="1">The sequence shown here is derived from an EMBL/GenBank/DDBJ whole genome shotgun (WGS) entry which is preliminary data.</text>
</comment>
<proteinExistence type="predicted"/>
<dbReference type="EMBL" id="JAUUTY010000006">
    <property type="protein sequence ID" value="KAK1616883.1"/>
    <property type="molecule type" value="Genomic_DNA"/>
</dbReference>
<evidence type="ECO:0000313" key="2">
    <source>
        <dbReference type="Proteomes" id="UP001231189"/>
    </source>
</evidence>
<dbReference type="PANTHER" id="PTHR47150">
    <property type="entry name" value="OS12G0169200 PROTEIN"/>
    <property type="match status" value="1"/>
</dbReference>
<gene>
    <name evidence="1" type="ORF">QYE76_022400</name>
</gene>
<evidence type="ECO:0000313" key="1">
    <source>
        <dbReference type="EMBL" id="KAK1616883.1"/>
    </source>
</evidence>
<keyword evidence="2" id="KW-1185">Reference proteome</keyword>
<dbReference type="PANTHER" id="PTHR47150:SF7">
    <property type="entry name" value="NUCLEASE"/>
    <property type="match status" value="1"/>
</dbReference>
<dbReference type="Pfam" id="PF04827">
    <property type="entry name" value="Plant_tran"/>
    <property type="match status" value="1"/>
</dbReference>
<reference evidence="1" key="1">
    <citation type="submission" date="2023-07" db="EMBL/GenBank/DDBJ databases">
        <title>A chromosome-level genome assembly of Lolium multiflorum.</title>
        <authorList>
            <person name="Chen Y."/>
            <person name="Copetti D."/>
            <person name="Kolliker R."/>
            <person name="Studer B."/>
        </authorList>
    </citation>
    <scope>NUCLEOTIDE SEQUENCE</scope>
    <source>
        <strain evidence="1">02402/16</strain>
        <tissue evidence="1">Leaf</tissue>
    </source>
</reference>
<name>A0AAD8R8D1_LOLMU</name>